<feature type="compositionally biased region" description="Polar residues" evidence="1">
    <location>
        <begin position="132"/>
        <end position="147"/>
    </location>
</feature>
<accession>A0A0D2ALG4</accession>
<reference evidence="2 3" key="1">
    <citation type="submission" date="2015-01" db="EMBL/GenBank/DDBJ databases">
        <title>The Genome Sequence of Ochroconis gallopava CBS43764.</title>
        <authorList>
            <consortium name="The Broad Institute Genomics Platform"/>
            <person name="Cuomo C."/>
            <person name="de Hoog S."/>
            <person name="Gorbushina A."/>
            <person name="Stielow B."/>
            <person name="Teixiera M."/>
            <person name="Abouelleil A."/>
            <person name="Chapman S.B."/>
            <person name="Priest M."/>
            <person name="Young S.K."/>
            <person name="Wortman J."/>
            <person name="Nusbaum C."/>
            <person name="Birren B."/>
        </authorList>
    </citation>
    <scope>NUCLEOTIDE SEQUENCE [LARGE SCALE GENOMIC DNA]</scope>
    <source>
        <strain evidence="2 3">CBS 43764</strain>
    </source>
</reference>
<feature type="compositionally biased region" description="Low complexity" evidence="1">
    <location>
        <begin position="317"/>
        <end position="329"/>
    </location>
</feature>
<feature type="compositionally biased region" description="Pro residues" evidence="1">
    <location>
        <begin position="281"/>
        <end position="295"/>
    </location>
</feature>
<dbReference type="GeneID" id="27316418"/>
<sequence>MQSFDGRPTEWSEEEKLNLALYIFQQRERRSGSRSSAAQVLFEHLGSYQPDWDDLPLPGGRTVGQARAVFTSYSRQSSGPSTVHSAGPSPGSYGYSLMGASTGGVTSRKRSAPSDALTPQLGRPLAPKQPSAFGSESTVKSSITGYPSISPMVEPPPRLDEPRKKRGRPTKQEAEERRRKMEARQQLRLQAQVQVQPSQAAETAQHSRAYGAQFGSPAQPLPAAAASQIPREGTPTVSIAPQPSALSQTPRGQSMEEHNSSGSSGKKRRARAPRPSVSETEPPPPPFYPMPPNPPDSTRDSPPRAGSHLGGRPPHPSRSSAFTTSISSIEPDLPAYDPGEEYRPANPRSRPWEVRDRPGMS</sequence>
<feature type="compositionally biased region" description="Low complexity" evidence="1">
    <location>
        <begin position="186"/>
        <end position="201"/>
    </location>
</feature>
<feature type="region of interest" description="Disordered" evidence="1">
    <location>
        <begin position="72"/>
        <end position="361"/>
    </location>
</feature>
<gene>
    <name evidence="2" type="ORF">PV09_08445</name>
</gene>
<feature type="compositionally biased region" description="Basic and acidic residues" evidence="1">
    <location>
        <begin position="170"/>
        <end position="185"/>
    </location>
</feature>
<feature type="compositionally biased region" description="Polar residues" evidence="1">
    <location>
        <begin position="72"/>
        <end position="84"/>
    </location>
</feature>
<dbReference type="VEuPathDB" id="FungiDB:PV09_08445"/>
<feature type="compositionally biased region" description="Low complexity" evidence="1">
    <location>
        <begin position="87"/>
        <end position="96"/>
    </location>
</feature>
<organism evidence="2 3">
    <name type="scientific">Verruconis gallopava</name>
    <dbReference type="NCBI Taxonomy" id="253628"/>
    <lineage>
        <taxon>Eukaryota</taxon>
        <taxon>Fungi</taxon>
        <taxon>Dikarya</taxon>
        <taxon>Ascomycota</taxon>
        <taxon>Pezizomycotina</taxon>
        <taxon>Dothideomycetes</taxon>
        <taxon>Pleosporomycetidae</taxon>
        <taxon>Venturiales</taxon>
        <taxon>Sympoventuriaceae</taxon>
        <taxon>Verruconis</taxon>
    </lineage>
</organism>
<name>A0A0D2ALG4_9PEZI</name>
<dbReference type="HOGENOM" id="CLU_065648_0_0_1"/>
<evidence type="ECO:0000313" key="3">
    <source>
        <dbReference type="Proteomes" id="UP000053259"/>
    </source>
</evidence>
<feature type="compositionally biased region" description="Polar residues" evidence="1">
    <location>
        <begin position="235"/>
        <end position="252"/>
    </location>
</feature>
<keyword evidence="3" id="KW-1185">Reference proteome</keyword>
<evidence type="ECO:0000256" key="1">
    <source>
        <dbReference type="SAM" id="MobiDB-lite"/>
    </source>
</evidence>
<feature type="compositionally biased region" description="Low complexity" evidence="1">
    <location>
        <begin position="216"/>
        <end position="230"/>
    </location>
</feature>
<dbReference type="Proteomes" id="UP000053259">
    <property type="component" value="Unassembled WGS sequence"/>
</dbReference>
<proteinExistence type="predicted"/>
<evidence type="ECO:0008006" key="4">
    <source>
        <dbReference type="Google" id="ProtNLM"/>
    </source>
</evidence>
<dbReference type="EMBL" id="KN847569">
    <property type="protein sequence ID" value="KIV99918.1"/>
    <property type="molecule type" value="Genomic_DNA"/>
</dbReference>
<dbReference type="STRING" id="253628.A0A0D2ALG4"/>
<dbReference type="RefSeq" id="XP_016209788.1">
    <property type="nucleotide sequence ID" value="XM_016362340.1"/>
</dbReference>
<protein>
    <recommendedName>
        <fullName evidence="4">Myb-like domain-containing protein</fullName>
    </recommendedName>
</protein>
<dbReference type="AlphaFoldDB" id="A0A0D2ALG4"/>
<dbReference type="InParanoid" id="A0A0D2ALG4"/>
<evidence type="ECO:0000313" key="2">
    <source>
        <dbReference type="EMBL" id="KIV99918.1"/>
    </source>
</evidence>
<feature type="compositionally biased region" description="Basic and acidic residues" evidence="1">
    <location>
        <begin position="350"/>
        <end position="361"/>
    </location>
</feature>